<evidence type="ECO:0000256" key="2">
    <source>
        <dbReference type="ARBA" id="ARBA00023125"/>
    </source>
</evidence>
<dbReference type="PROSITE" id="PS00622">
    <property type="entry name" value="HTH_LUXR_1"/>
    <property type="match status" value="1"/>
</dbReference>
<dbReference type="AlphaFoldDB" id="E6ME73"/>
<evidence type="ECO:0000313" key="6">
    <source>
        <dbReference type="Proteomes" id="UP000004754"/>
    </source>
</evidence>
<dbReference type="PANTHER" id="PTHR44688:SF16">
    <property type="entry name" value="DNA-BINDING TRANSCRIPTIONAL ACTIVATOR DEVR_DOSR"/>
    <property type="match status" value="1"/>
</dbReference>
<dbReference type="Gene3D" id="1.10.10.10">
    <property type="entry name" value="Winged helix-like DNA-binding domain superfamily/Winged helix DNA-binding domain"/>
    <property type="match status" value="1"/>
</dbReference>
<dbReference type="SUPFAM" id="SSF46894">
    <property type="entry name" value="C-terminal effector domain of the bipartite response regulators"/>
    <property type="match status" value="1"/>
</dbReference>
<dbReference type="PRINTS" id="PR00038">
    <property type="entry name" value="HTHLUXR"/>
</dbReference>
<dbReference type="GO" id="GO:0006355">
    <property type="term" value="P:regulation of DNA-templated transcription"/>
    <property type="evidence" value="ECO:0007669"/>
    <property type="project" value="InterPro"/>
</dbReference>
<dbReference type="InterPro" id="IPR000792">
    <property type="entry name" value="Tscrpt_reg_LuxR_C"/>
</dbReference>
<dbReference type="PANTHER" id="PTHR44688">
    <property type="entry name" value="DNA-BINDING TRANSCRIPTIONAL ACTIVATOR DEVR_DOSR"/>
    <property type="match status" value="1"/>
</dbReference>
<dbReference type="STRING" id="887929.HMP0721_0306"/>
<evidence type="ECO:0000259" key="4">
    <source>
        <dbReference type="PROSITE" id="PS50043"/>
    </source>
</evidence>
<evidence type="ECO:0000256" key="1">
    <source>
        <dbReference type="ARBA" id="ARBA00023015"/>
    </source>
</evidence>
<dbReference type="eggNOG" id="COG2197">
    <property type="taxonomic scope" value="Bacteria"/>
</dbReference>
<reference evidence="5 6" key="1">
    <citation type="submission" date="2010-12" db="EMBL/GenBank/DDBJ databases">
        <authorList>
            <person name="Muzny D."/>
            <person name="Qin X."/>
            <person name="Deng J."/>
            <person name="Jiang H."/>
            <person name="Liu Y."/>
            <person name="Qu J."/>
            <person name="Song X.-Z."/>
            <person name="Zhang L."/>
            <person name="Thornton R."/>
            <person name="Coyle M."/>
            <person name="Francisco L."/>
            <person name="Jackson L."/>
            <person name="Javaid M."/>
            <person name="Korchina V."/>
            <person name="Kovar C."/>
            <person name="Mata R."/>
            <person name="Mathew T."/>
            <person name="Ngo R."/>
            <person name="Nguyen L."/>
            <person name="Nguyen N."/>
            <person name="Okwuonu G."/>
            <person name="Ongeri F."/>
            <person name="Pham C."/>
            <person name="Simmons D."/>
            <person name="Wilczek-Boney K."/>
            <person name="Hale W."/>
            <person name="Jakkamsetti A."/>
            <person name="Pham P."/>
            <person name="Ruth R."/>
            <person name="San Lucas F."/>
            <person name="Warren J."/>
            <person name="Zhang J."/>
            <person name="Zhao Z."/>
            <person name="Zhou C."/>
            <person name="Zhu D."/>
            <person name="Lee S."/>
            <person name="Bess C."/>
            <person name="Blankenburg K."/>
            <person name="Forbes L."/>
            <person name="Fu Q."/>
            <person name="Gubbala S."/>
            <person name="Hirani K."/>
            <person name="Jayaseelan J.C."/>
            <person name="Lara F."/>
            <person name="Munidasa M."/>
            <person name="Palculict T."/>
            <person name="Patil S."/>
            <person name="Pu L.-L."/>
            <person name="Saada N."/>
            <person name="Tang L."/>
            <person name="Weissenberger G."/>
            <person name="Zhu Y."/>
            <person name="Hemphill L."/>
            <person name="Shang Y."/>
            <person name="Youmans B."/>
            <person name="Ayvaz T."/>
            <person name="Ross M."/>
            <person name="Santibanez J."/>
            <person name="Aqrawi P."/>
            <person name="Gross S."/>
            <person name="Joshi V."/>
            <person name="Fowler G."/>
            <person name="Nazareth L."/>
            <person name="Reid J."/>
            <person name="Worley K."/>
            <person name="Petrosino J."/>
            <person name="Highlander S."/>
            <person name="Gibbs R."/>
        </authorList>
    </citation>
    <scope>NUCLEOTIDE SEQUENCE [LARGE SCALE GENOMIC DNA]</scope>
    <source>
        <strain evidence="5 6">ATCC 23263</strain>
    </source>
</reference>
<dbReference type="PROSITE" id="PS50043">
    <property type="entry name" value="HTH_LUXR_2"/>
    <property type="match status" value="1"/>
</dbReference>
<dbReference type="SMART" id="SM00421">
    <property type="entry name" value="HTH_LUXR"/>
    <property type="match status" value="1"/>
</dbReference>
<evidence type="ECO:0000313" key="5">
    <source>
        <dbReference type="EMBL" id="EFV02620.1"/>
    </source>
</evidence>
<gene>
    <name evidence="5" type="ORF">HMP0721_0306</name>
</gene>
<dbReference type="GO" id="GO:0003677">
    <property type="term" value="F:DNA binding"/>
    <property type="evidence" value="ECO:0007669"/>
    <property type="project" value="UniProtKB-KW"/>
</dbReference>
<sequence length="198" mass="23267">MAEKLFDSCFRDATFGVLIMDSKQTIVKSNHCAHRYCRDLYRTLFRNVNAVLSESEKADLFIENYVINQFRKQLLSNNDHIIVPANNQLYEFWTSPFVSRDENFDKVILNYTLFIFRSSHVTSEDRLDYSNIKQKLTDREWEIAVLISQGLTNTAIAEKTFISLNTVKTHIQHIYEKLNVPNRVSLMRLLSEESKVQF</sequence>
<comment type="caution">
    <text evidence="5">The sequence shown here is derived from an EMBL/GenBank/DDBJ whole genome shotgun (WGS) entry which is preliminary data.</text>
</comment>
<keyword evidence="3" id="KW-0804">Transcription</keyword>
<accession>E6ME73</accession>
<proteinExistence type="predicted"/>
<dbReference type="InterPro" id="IPR036388">
    <property type="entry name" value="WH-like_DNA-bd_sf"/>
</dbReference>
<name>E6ME73_9FIRM</name>
<dbReference type="InterPro" id="IPR016032">
    <property type="entry name" value="Sig_transdc_resp-reg_C-effctor"/>
</dbReference>
<dbReference type="Pfam" id="PF00196">
    <property type="entry name" value="GerE"/>
    <property type="match status" value="1"/>
</dbReference>
<organism evidence="5 6">
    <name type="scientific">Pseudoramibacter alactolyticus ATCC 23263</name>
    <dbReference type="NCBI Taxonomy" id="887929"/>
    <lineage>
        <taxon>Bacteria</taxon>
        <taxon>Bacillati</taxon>
        <taxon>Bacillota</taxon>
        <taxon>Clostridia</taxon>
        <taxon>Eubacteriales</taxon>
        <taxon>Eubacteriaceae</taxon>
        <taxon>Pseudoramibacter</taxon>
    </lineage>
</organism>
<dbReference type="HOGENOM" id="CLU_1377112_0_0_9"/>
<evidence type="ECO:0000256" key="3">
    <source>
        <dbReference type="ARBA" id="ARBA00023163"/>
    </source>
</evidence>
<keyword evidence="1" id="KW-0805">Transcription regulation</keyword>
<feature type="domain" description="HTH luxR-type" evidence="4">
    <location>
        <begin position="129"/>
        <end position="194"/>
    </location>
</feature>
<dbReference type="CDD" id="cd06170">
    <property type="entry name" value="LuxR_C_like"/>
    <property type="match status" value="1"/>
</dbReference>
<keyword evidence="6" id="KW-1185">Reference proteome</keyword>
<protein>
    <submittedName>
        <fullName evidence="5">Transcriptional regulator, LuxR family</fullName>
    </submittedName>
</protein>
<dbReference type="Proteomes" id="UP000004754">
    <property type="component" value="Unassembled WGS sequence"/>
</dbReference>
<keyword evidence="2" id="KW-0238">DNA-binding</keyword>
<dbReference type="EMBL" id="AEQN01000006">
    <property type="protein sequence ID" value="EFV02620.1"/>
    <property type="molecule type" value="Genomic_DNA"/>
</dbReference>